<proteinExistence type="predicted"/>
<name>A0ABU8BFY4_9BRAD</name>
<gene>
    <name evidence="2" type="ORF">V1286_004986</name>
</gene>
<comment type="caution">
    <text evidence="2">The sequence shown here is derived from an EMBL/GenBank/DDBJ whole genome shotgun (WGS) entry which is preliminary data.</text>
</comment>
<sequence>MLSYVAHTHDCARSRRNTNKATDRQREADRSNEAEGARWLQARWNGQGNEALGGRMYGGAGAKNRYAIRRVRSVGPRCGGRDHAEGSAVTLQFMCNRHSITTNQQAIRALFRVINRYVGDLAPMPGVFPVGSRLLGRQLAQAIRPNFNWKEKPLGRRSSGPFGTGAGPNGRKTLVSERGVPNTAATLASRQAHDTAL</sequence>
<feature type="region of interest" description="Disordered" evidence="1">
    <location>
        <begin position="150"/>
        <end position="178"/>
    </location>
</feature>
<reference evidence="2 3" key="1">
    <citation type="submission" date="2024-02" db="EMBL/GenBank/DDBJ databases">
        <title>Adaptive strategies in a cosmopolitan and abundant soil bacterium.</title>
        <authorList>
            <person name="Carini P."/>
        </authorList>
    </citation>
    <scope>NUCLEOTIDE SEQUENCE [LARGE SCALE GENOMIC DNA]</scope>
    <source>
        <strain evidence="2 3">AZCC 1608</strain>
    </source>
</reference>
<keyword evidence="3" id="KW-1185">Reference proteome</keyword>
<evidence type="ECO:0000256" key="1">
    <source>
        <dbReference type="SAM" id="MobiDB-lite"/>
    </source>
</evidence>
<dbReference type="EMBL" id="JAZHRV010000001">
    <property type="protein sequence ID" value="MEH2557457.1"/>
    <property type="molecule type" value="Genomic_DNA"/>
</dbReference>
<dbReference type="Proteomes" id="UP001364224">
    <property type="component" value="Unassembled WGS sequence"/>
</dbReference>
<organism evidence="2 3">
    <name type="scientific">Bradyrhizobium algeriense</name>
    <dbReference type="NCBI Taxonomy" id="634784"/>
    <lineage>
        <taxon>Bacteria</taxon>
        <taxon>Pseudomonadati</taxon>
        <taxon>Pseudomonadota</taxon>
        <taxon>Alphaproteobacteria</taxon>
        <taxon>Hyphomicrobiales</taxon>
        <taxon>Nitrobacteraceae</taxon>
        <taxon>Bradyrhizobium</taxon>
    </lineage>
</organism>
<feature type="compositionally biased region" description="Basic and acidic residues" evidence="1">
    <location>
        <begin position="21"/>
        <end position="36"/>
    </location>
</feature>
<evidence type="ECO:0000313" key="2">
    <source>
        <dbReference type="EMBL" id="MEH2557457.1"/>
    </source>
</evidence>
<evidence type="ECO:0000313" key="3">
    <source>
        <dbReference type="Proteomes" id="UP001364224"/>
    </source>
</evidence>
<feature type="region of interest" description="Disordered" evidence="1">
    <location>
        <begin position="1"/>
        <end position="36"/>
    </location>
</feature>
<accession>A0ABU8BFY4</accession>
<protein>
    <submittedName>
        <fullName evidence="2">Uncharacterized protein</fullName>
    </submittedName>
</protein>